<dbReference type="GO" id="GO:0003677">
    <property type="term" value="F:DNA binding"/>
    <property type="evidence" value="ECO:0007669"/>
    <property type="project" value="InterPro"/>
</dbReference>
<dbReference type="RefSeq" id="WP_137331144.1">
    <property type="nucleotide sequence ID" value="NZ_CP040077.1"/>
</dbReference>
<dbReference type="InterPro" id="IPR010982">
    <property type="entry name" value="Lambda_DNA-bd_dom_sf"/>
</dbReference>
<dbReference type="EMBL" id="CP040077">
    <property type="protein sequence ID" value="QCP48302.1"/>
    <property type="molecule type" value="Genomic_DNA"/>
</dbReference>
<evidence type="ECO:0000313" key="2">
    <source>
        <dbReference type="Proteomes" id="UP000298656"/>
    </source>
</evidence>
<protein>
    <submittedName>
        <fullName evidence="1">Helix-turn-helix transcriptional regulator</fullName>
    </submittedName>
</protein>
<keyword evidence="2" id="KW-1185">Reference proteome</keyword>
<dbReference type="InterPro" id="IPR001387">
    <property type="entry name" value="Cro/C1-type_HTH"/>
</dbReference>
<dbReference type="KEGG" id="tvl:FAZ95_03345"/>
<name>A0A4P8IHX2_9BURK</name>
<dbReference type="OrthoDB" id="9009444at2"/>
<gene>
    <name evidence="1" type="ORF">FAZ95_03345</name>
</gene>
<dbReference type="Proteomes" id="UP000298656">
    <property type="component" value="Chromosome 1"/>
</dbReference>
<dbReference type="CDD" id="cd00093">
    <property type="entry name" value="HTH_XRE"/>
    <property type="match status" value="1"/>
</dbReference>
<accession>A0A4P8IHX2</accession>
<dbReference type="SUPFAM" id="SSF47413">
    <property type="entry name" value="lambda repressor-like DNA-binding domains"/>
    <property type="match status" value="1"/>
</dbReference>
<evidence type="ECO:0000313" key="1">
    <source>
        <dbReference type="EMBL" id="QCP48302.1"/>
    </source>
</evidence>
<dbReference type="AlphaFoldDB" id="A0A4P8IHX2"/>
<dbReference type="Gene3D" id="1.10.260.40">
    <property type="entry name" value="lambda repressor-like DNA-binding domains"/>
    <property type="match status" value="1"/>
</dbReference>
<sequence length="98" mass="10778">MNRRAQTIEHLERSGEDSSLRRALAARLDTAFKRAGISSARAAKWLNVSESEVQFWRQGITVSPLNVFTRIAAFLNLDVYWLCTGHTPGAAAAFEGAA</sequence>
<organism evidence="1 2">
    <name type="scientific">Trinickia violacea</name>
    <dbReference type="NCBI Taxonomy" id="2571746"/>
    <lineage>
        <taxon>Bacteria</taxon>
        <taxon>Pseudomonadati</taxon>
        <taxon>Pseudomonadota</taxon>
        <taxon>Betaproteobacteria</taxon>
        <taxon>Burkholderiales</taxon>
        <taxon>Burkholderiaceae</taxon>
        <taxon>Trinickia</taxon>
    </lineage>
</organism>
<proteinExistence type="predicted"/>
<reference evidence="1 2" key="1">
    <citation type="submission" date="2019-05" db="EMBL/GenBank/DDBJ databases">
        <title>Burkholderia sp. DHOD12, isolated from subtropical forest soil.</title>
        <authorList>
            <person name="Gao Z.-H."/>
            <person name="Qiu L.-H."/>
        </authorList>
    </citation>
    <scope>NUCLEOTIDE SEQUENCE [LARGE SCALE GENOMIC DNA]</scope>
    <source>
        <strain evidence="1 2">DHOD12</strain>
    </source>
</reference>